<feature type="transmembrane region" description="Helical" evidence="1">
    <location>
        <begin position="49"/>
        <end position="67"/>
    </location>
</feature>
<protein>
    <submittedName>
        <fullName evidence="2">DUF3784 domain-containing protein</fullName>
    </submittedName>
</protein>
<feature type="transmembrane region" description="Helical" evidence="1">
    <location>
        <begin position="6"/>
        <end position="28"/>
    </location>
</feature>
<proteinExistence type="predicted"/>
<evidence type="ECO:0000313" key="2">
    <source>
        <dbReference type="EMBL" id="MBP1042668.1"/>
    </source>
</evidence>
<name>A0A940PGV9_9ENTE</name>
<dbReference type="AlphaFoldDB" id="A0A940PGV9"/>
<gene>
    <name evidence="2" type="ORF">I6N95_16750</name>
</gene>
<comment type="caution">
    <text evidence="2">The sequence shown here is derived from an EMBL/GenBank/DDBJ whole genome shotgun (WGS) entry which is preliminary data.</text>
</comment>
<dbReference type="Proteomes" id="UP000674938">
    <property type="component" value="Unassembled WGS sequence"/>
</dbReference>
<organism evidence="2 3">
    <name type="scientific">Vagococcus allomyrinae</name>
    <dbReference type="NCBI Taxonomy" id="2794353"/>
    <lineage>
        <taxon>Bacteria</taxon>
        <taxon>Bacillati</taxon>
        <taxon>Bacillota</taxon>
        <taxon>Bacilli</taxon>
        <taxon>Lactobacillales</taxon>
        <taxon>Enterococcaceae</taxon>
        <taxon>Vagococcus</taxon>
    </lineage>
</organism>
<dbReference type="EMBL" id="JAEEGA010000011">
    <property type="protein sequence ID" value="MBP1042668.1"/>
    <property type="molecule type" value="Genomic_DNA"/>
</dbReference>
<feature type="transmembrane region" description="Helical" evidence="1">
    <location>
        <begin position="73"/>
        <end position="91"/>
    </location>
</feature>
<accession>A0A940PGV9</accession>
<dbReference type="RefSeq" id="WP_209530054.1">
    <property type="nucleotide sequence ID" value="NZ_JAEEGA010000011.1"/>
</dbReference>
<reference evidence="2" key="1">
    <citation type="submission" date="2020-12" db="EMBL/GenBank/DDBJ databases">
        <title>Vagococcus allomyrinae sp. nov. and Enterococcus lavae sp. nov., isolated from the larvae of Allomyrina dichotoma.</title>
        <authorList>
            <person name="Lee S.D."/>
        </authorList>
    </citation>
    <scope>NUCLEOTIDE SEQUENCE</scope>
    <source>
        <strain evidence="2">BWB3-3</strain>
    </source>
</reference>
<keyword evidence="1" id="KW-0812">Transmembrane</keyword>
<dbReference type="InterPro" id="IPR017259">
    <property type="entry name" value="UCP037672"/>
</dbReference>
<keyword evidence="1" id="KW-0472">Membrane</keyword>
<evidence type="ECO:0000313" key="3">
    <source>
        <dbReference type="Proteomes" id="UP000674938"/>
    </source>
</evidence>
<sequence length="97" mass="10900">MFLQLLLCFALFVIGIQLFRGKWLMLIAGYNTSSKEQRAKINGRNLGKLIGSLILFCSFAIIMMSFVPQLDSLFAILIPILLLVSLVFANTSKLFKI</sequence>
<evidence type="ECO:0000256" key="1">
    <source>
        <dbReference type="SAM" id="Phobius"/>
    </source>
</evidence>
<keyword evidence="1" id="KW-1133">Transmembrane helix</keyword>
<dbReference type="Pfam" id="PF12650">
    <property type="entry name" value="DUF3784"/>
    <property type="match status" value="1"/>
</dbReference>
<keyword evidence="3" id="KW-1185">Reference proteome</keyword>